<accession>A0A4Z1SUD1</accession>
<dbReference type="EMBL" id="VDLU01000001">
    <property type="protein sequence ID" value="TNJ29320.1"/>
    <property type="molecule type" value="Genomic_DNA"/>
</dbReference>
<keyword evidence="2" id="KW-1185">Reference proteome</keyword>
<organism evidence="1 2">
    <name type="scientific">Giardia muris</name>
    <dbReference type="NCBI Taxonomy" id="5742"/>
    <lineage>
        <taxon>Eukaryota</taxon>
        <taxon>Metamonada</taxon>
        <taxon>Diplomonadida</taxon>
        <taxon>Hexamitidae</taxon>
        <taxon>Giardiinae</taxon>
        <taxon>Giardia</taxon>
    </lineage>
</organism>
<dbReference type="Proteomes" id="UP000315496">
    <property type="component" value="Chromosome 1"/>
</dbReference>
<evidence type="ECO:0000313" key="1">
    <source>
        <dbReference type="EMBL" id="TNJ29320.1"/>
    </source>
</evidence>
<evidence type="ECO:0000313" key="2">
    <source>
        <dbReference type="Proteomes" id="UP000315496"/>
    </source>
</evidence>
<protein>
    <submittedName>
        <fullName evidence="1">Uncharacterized protein</fullName>
    </submittedName>
</protein>
<gene>
    <name evidence="1" type="ORF">GMRT_10993</name>
</gene>
<sequence length="131" mass="14934">MSEIDTLSPEALRGAVREHRDAIALLQRQLEGKAEKERTTLTACLDEVRRMLRDNPGPEGLESASPEIQAYVQSLQNELLQLRRKAMDPNGSEDPQQLRVKIMQLQEHVKAKDECIRTLQEQAKKKKKGCM</sequence>
<reference evidence="1 2" key="1">
    <citation type="submission" date="2019-05" db="EMBL/GenBank/DDBJ databases">
        <title>The compact genome of Giardia muris reveals important steps in the evolution of intestinal protozoan parasites.</title>
        <authorList>
            <person name="Xu F."/>
            <person name="Jimenez-Gonzalez A."/>
            <person name="Einarsson E."/>
            <person name="Astvaldsson A."/>
            <person name="Peirasmaki D."/>
            <person name="Eckmann L."/>
            <person name="Andersson J.O."/>
            <person name="Svard S.G."/>
            <person name="Jerlstrom-Hultqvist J."/>
        </authorList>
    </citation>
    <scope>NUCLEOTIDE SEQUENCE [LARGE SCALE GENOMIC DNA]</scope>
    <source>
        <strain evidence="1 2">Roberts-Thomson</strain>
    </source>
</reference>
<dbReference type="VEuPathDB" id="GiardiaDB:GMRT_10993"/>
<proteinExistence type="predicted"/>
<name>A0A4Z1SUD1_GIAMU</name>
<dbReference type="AlphaFoldDB" id="A0A4Z1SUD1"/>
<comment type="caution">
    <text evidence="1">The sequence shown here is derived from an EMBL/GenBank/DDBJ whole genome shotgun (WGS) entry which is preliminary data.</text>
</comment>